<sequence>MNKYYVDYRFKEGVKFLKLGYPGEMLTDYERRLYPLSVTVFIYPRAHILYWKPPDKSDFARMEWEGVPRYLYLQDIVDVRIGDEADKSQINEFSHSMNANLMTIVTAESYVNVHFTSFIYNDIGENSTSLETLAKLIFDLSQRVRRAHHGLLYHVWKKFTPLLYASSNDMFNEFHIRQVLNPAKHSQTDEISMEEGIRQITNGVSFSNYLRILS</sequence>
<dbReference type="AlphaFoldDB" id="A0A2A2JMI0"/>
<keyword evidence="2" id="KW-1185">Reference proteome</keyword>
<evidence type="ECO:0000313" key="2">
    <source>
        <dbReference type="Proteomes" id="UP000218231"/>
    </source>
</evidence>
<dbReference type="EMBL" id="LIAE01010339">
    <property type="protein sequence ID" value="PAV62910.1"/>
    <property type="molecule type" value="Genomic_DNA"/>
</dbReference>
<accession>A0A2A2JMI0</accession>
<reference evidence="1 2" key="1">
    <citation type="journal article" date="2017" name="Curr. Biol.">
        <title>Genome architecture and evolution of a unichromosomal asexual nematode.</title>
        <authorList>
            <person name="Fradin H."/>
            <person name="Zegar C."/>
            <person name="Gutwein M."/>
            <person name="Lucas J."/>
            <person name="Kovtun M."/>
            <person name="Corcoran D."/>
            <person name="Baugh L.R."/>
            <person name="Kiontke K."/>
            <person name="Gunsalus K."/>
            <person name="Fitch D.H."/>
            <person name="Piano F."/>
        </authorList>
    </citation>
    <scope>NUCLEOTIDE SEQUENCE [LARGE SCALE GENOMIC DNA]</scope>
    <source>
        <strain evidence="1">PF1309</strain>
    </source>
</reference>
<gene>
    <name evidence="1" type="ORF">WR25_26748</name>
</gene>
<protein>
    <submittedName>
        <fullName evidence="1">Uncharacterized protein</fullName>
    </submittedName>
</protein>
<name>A0A2A2JMI0_9BILA</name>
<dbReference type="OrthoDB" id="269822at2759"/>
<dbReference type="SUPFAM" id="SSF50729">
    <property type="entry name" value="PH domain-like"/>
    <property type="match status" value="1"/>
</dbReference>
<evidence type="ECO:0000313" key="1">
    <source>
        <dbReference type="EMBL" id="PAV62910.1"/>
    </source>
</evidence>
<dbReference type="Proteomes" id="UP000218231">
    <property type="component" value="Unassembled WGS sequence"/>
</dbReference>
<organism evidence="1 2">
    <name type="scientific">Diploscapter pachys</name>
    <dbReference type="NCBI Taxonomy" id="2018661"/>
    <lineage>
        <taxon>Eukaryota</taxon>
        <taxon>Metazoa</taxon>
        <taxon>Ecdysozoa</taxon>
        <taxon>Nematoda</taxon>
        <taxon>Chromadorea</taxon>
        <taxon>Rhabditida</taxon>
        <taxon>Rhabditina</taxon>
        <taxon>Rhabditomorpha</taxon>
        <taxon>Rhabditoidea</taxon>
        <taxon>Rhabditidae</taxon>
        <taxon>Diploscapter</taxon>
    </lineage>
</organism>
<dbReference type="Gene3D" id="2.30.29.240">
    <property type="match status" value="1"/>
</dbReference>
<dbReference type="STRING" id="2018661.A0A2A2JMI0"/>
<proteinExistence type="predicted"/>
<comment type="caution">
    <text evidence="1">The sequence shown here is derived from an EMBL/GenBank/DDBJ whole genome shotgun (WGS) entry which is preliminary data.</text>
</comment>